<sequence length="49" mass="5348">MAFQINTSVCLTGTPRNTLKASSIAPHLAYISTREVRKFKVNGSPLSIK</sequence>
<organism evidence="1">
    <name type="scientific">Rhizophora mucronata</name>
    <name type="common">Asiatic mangrove</name>
    <dbReference type="NCBI Taxonomy" id="61149"/>
    <lineage>
        <taxon>Eukaryota</taxon>
        <taxon>Viridiplantae</taxon>
        <taxon>Streptophyta</taxon>
        <taxon>Embryophyta</taxon>
        <taxon>Tracheophyta</taxon>
        <taxon>Spermatophyta</taxon>
        <taxon>Magnoliopsida</taxon>
        <taxon>eudicotyledons</taxon>
        <taxon>Gunneridae</taxon>
        <taxon>Pentapetalae</taxon>
        <taxon>rosids</taxon>
        <taxon>fabids</taxon>
        <taxon>Malpighiales</taxon>
        <taxon>Rhizophoraceae</taxon>
        <taxon>Rhizophora</taxon>
    </lineage>
</organism>
<evidence type="ECO:0000313" key="1">
    <source>
        <dbReference type="EMBL" id="MBX35933.1"/>
    </source>
</evidence>
<accession>A0A2P2N0B4</accession>
<proteinExistence type="predicted"/>
<dbReference type="EMBL" id="GGEC01055449">
    <property type="protein sequence ID" value="MBX35933.1"/>
    <property type="molecule type" value="Transcribed_RNA"/>
</dbReference>
<protein>
    <submittedName>
        <fullName evidence="1">Uncharacterized protein</fullName>
    </submittedName>
</protein>
<name>A0A2P2N0B4_RHIMU</name>
<dbReference type="AlphaFoldDB" id="A0A2P2N0B4"/>
<reference evidence="1" key="1">
    <citation type="submission" date="2018-02" db="EMBL/GenBank/DDBJ databases">
        <title>Rhizophora mucronata_Transcriptome.</title>
        <authorList>
            <person name="Meera S.P."/>
            <person name="Sreeshan A."/>
            <person name="Augustine A."/>
        </authorList>
    </citation>
    <scope>NUCLEOTIDE SEQUENCE</scope>
    <source>
        <tissue evidence="1">Leaf</tissue>
    </source>
</reference>